<evidence type="ECO:0000256" key="1">
    <source>
        <dbReference type="SAM" id="MobiDB-lite"/>
    </source>
</evidence>
<feature type="compositionally biased region" description="Basic residues" evidence="1">
    <location>
        <begin position="1"/>
        <end position="16"/>
    </location>
</feature>
<reference evidence="2" key="1">
    <citation type="journal article" date="2015" name="Nature">
        <title>Complex archaea that bridge the gap between prokaryotes and eukaryotes.</title>
        <authorList>
            <person name="Spang A."/>
            <person name="Saw J.H."/>
            <person name="Jorgensen S.L."/>
            <person name="Zaremba-Niedzwiedzka K."/>
            <person name="Martijn J."/>
            <person name="Lind A.E."/>
            <person name="van Eijk R."/>
            <person name="Schleper C."/>
            <person name="Guy L."/>
            <person name="Ettema T.J."/>
        </authorList>
    </citation>
    <scope>NUCLEOTIDE SEQUENCE</scope>
</reference>
<proteinExistence type="predicted"/>
<dbReference type="EMBL" id="LAZR01024576">
    <property type="protein sequence ID" value="KKL74675.1"/>
    <property type="molecule type" value="Genomic_DNA"/>
</dbReference>
<comment type="caution">
    <text evidence="2">The sequence shown here is derived from an EMBL/GenBank/DDBJ whole genome shotgun (WGS) entry which is preliminary data.</text>
</comment>
<dbReference type="AlphaFoldDB" id="A0A0F9GZ86"/>
<feature type="region of interest" description="Disordered" evidence="1">
    <location>
        <begin position="1"/>
        <end position="21"/>
    </location>
</feature>
<name>A0A0F9GZ86_9ZZZZ</name>
<sequence>MSGRKQKTERKKGRPKKVTEVPVEAPSKVFFEDAVLAFLRSVGQAVGSVKNRPGGAQTLGPDAMYVCAVEALDLARNSRSVPNYISAAAYAVVAAMQAGKAWGLPLRPAPEPEGGKPGSEQPSAPQETPPDDAKRGEE</sequence>
<feature type="region of interest" description="Disordered" evidence="1">
    <location>
        <begin position="103"/>
        <end position="138"/>
    </location>
</feature>
<accession>A0A0F9GZ86</accession>
<evidence type="ECO:0000313" key="2">
    <source>
        <dbReference type="EMBL" id="KKL74675.1"/>
    </source>
</evidence>
<gene>
    <name evidence="2" type="ORF">LCGC14_2062540</name>
</gene>
<organism evidence="2">
    <name type="scientific">marine sediment metagenome</name>
    <dbReference type="NCBI Taxonomy" id="412755"/>
    <lineage>
        <taxon>unclassified sequences</taxon>
        <taxon>metagenomes</taxon>
        <taxon>ecological metagenomes</taxon>
    </lineage>
</organism>
<protein>
    <submittedName>
        <fullName evidence="2">Uncharacterized protein</fullName>
    </submittedName>
</protein>